<dbReference type="AlphaFoldDB" id="A0A4P6UJW3"/>
<dbReference type="OrthoDB" id="2084864at2"/>
<gene>
    <name evidence="1" type="ORF">DW355_08070</name>
</gene>
<dbReference type="EMBL" id="CP031395">
    <property type="protein sequence ID" value="QBK04734.1"/>
    <property type="molecule type" value="Genomic_DNA"/>
</dbReference>
<accession>A0A4P6UJW3</accession>
<dbReference type="Proteomes" id="UP000292939">
    <property type="component" value="Chromosome"/>
</dbReference>
<protein>
    <submittedName>
        <fullName evidence="1">Uncharacterized protein</fullName>
    </submittedName>
</protein>
<reference evidence="1 2" key="1">
    <citation type="submission" date="2018-07" db="EMBL/GenBank/DDBJ databases">
        <title>Exploring interactions and the metabolic potential of the ultra-small soil bacteria Hylemonella gracilis.</title>
        <authorList>
            <person name="Tyc O."/>
            <person name="Kulkarni P."/>
            <person name="Gawehns F."/>
            <person name="Hundscheid M."/>
            <person name="Zweers H."/>
            <person name="Garbeva P."/>
        </authorList>
    </citation>
    <scope>NUCLEOTIDE SEQUENCE [LARGE SCALE GENOMIC DNA]</scope>
    <source>
        <strain evidence="1 2">NS1</strain>
    </source>
</reference>
<evidence type="ECO:0000313" key="1">
    <source>
        <dbReference type="EMBL" id="QBK04734.1"/>
    </source>
</evidence>
<dbReference type="KEGG" id="hgr:DW355_08070"/>
<proteinExistence type="predicted"/>
<sequence length="100" mass="11288">MSLDRIPRVRVDFNELVDSELFLLSKTDLVESDDGTCLTLQPGMCVIAFEHNAYEDGAHEYLYVHGTVEENDPSINGEWTRSAKWCCRFTGGVLTSESRV</sequence>
<name>A0A4P6UJW3_9BURK</name>
<evidence type="ECO:0000313" key="2">
    <source>
        <dbReference type="Proteomes" id="UP000292939"/>
    </source>
</evidence>
<organism evidence="1 2">
    <name type="scientific">Hylemonella gracilis</name>
    <dbReference type="NCBI Taxonomy" id="80880"/>
    <lineage>
        <taxon>Bacteria</taxon>
        <taxon>Pseudomonadati</taxon>
        <taxon>Pseudomonadota</taxon>
        <taxon>Betaproteobacteria</taxon>
        <taxon>Burkholderiales</taxon>
        <taxon>Comamonadaceae</taxon>
        <taxon>Hylemonella</taxon>
    </lineage>
</organism>